<dbReference type="RefSeq" id="WP_074950043.1">
    <property type="nucleotide sequence ID" value="NZ_FPBV01000003.1"/>
</dbReference>
<evidence type="ECO:0000313" key="2">
    <source>
        <dbReference type="Proteomes" id="UP000183508"/>
    </source>
</evidence>
<protein>
    <submittedName>
        <fullName evidence="1">Prolyl oligopeptidase family protein</fullName>
    </submittedName>
</protein>
<name>A0A1I7H0W9_9BACL</name>
<keyword evidence="2" id="KW-1185">Reference proteome</keyword>
<sequence length="428" mass="47901">MAETIRLQDVPDLTTRGLGVHPDAEPLVYDNPRLDGPVPGSVWTGEVAGARALLRLPAPERWNGKVMIGATPAVRGERSLDLLLGDIAIQRGYAFAACDKATPGLVLRAPARSMAEWVPVHRALTEFAVDVASRHYGRAPGRVYISGVSNGGYVTRRMLEAHPDLYDGGVEWEGVYWHPEARHLMTALPVWVADYPVYQNWRGDRTPAERAKARERMLEAGLHPGSEPYWHQYFLAYWVVSLWLYGRNLDPGWAPFAAEWSNDWLRDPSPIADYPWRARMDILARRVAGIANTGRIGKPLLSVAGNWDCLIPFRHHAAAYRDLVRAQGCGHLHRLYEVEAGNHVDGMLRGDRGVQQPVQPYYEAALYHLERWVEEGIAPPESGLYRRPEAFWSGPLYTEAQFREVSAQIPADPAMRHGEAGSGGRTRT</sequence>
<accession>A0A1I7H0W9</accession>
<reference evidence="2" key="1">
    <citation type="submission" date="2016-10" db="EMBL/GenBank/DDBJ databases">
        <authorList>
            <person name="Varghese N."/>
        </authorList>
    </citation>
    <scope>NUCLEOTIDE SEQUENCE [LARGE SCALE GENOMIC DNA]</scope>
    <source>
        <strain evidence="2">DSM 17980</strain>
    </source>
</reference>
<organism evidence="1 2">
    <name type="scientific">Alicyclobacillus macrosporangiidus</name>
    <dbReference type="NCBI Taxonomy" id="392015"/>
    <lineage>
        <taxon>Bacteria</taxon>
        <taxon>Bacillati</taxon>
        <taxon>Bacillota</taxon>
        <taxon>Bacilli</taxon>
        <taxon>Bacillales</taxon>
        <taxon>Alicyclobacillaceae</taxon>
        <taxon>Alicyclobacillus</taxon>
    </lineage>
</organism>
<dbReference type="STRING" id="392015.SAMN05421543_103169"/>
<gene>
    <name evidence="1" type="ORF">SAMN05421543_103169</name>
</gene>
<proteinExistence type="predicted"/>
<dbReference type="eggNOG" id="COG2267">
    <property type="taxonomic scope" value="Bacteria"/>
</dbReference>
<dbReference type="Gene3D" id="3.40.50.1820">
    <property type="entry name" value="alpha/beta hydrolase"/>
    <property type="match status" value="1"/>
</dbReference>
<dbReference type="SUPFAM" id="SSF53474">
    <property type="entry name" value="alpha/beta-Hydrolases"/>
    <property type="match status" value="1"/>
</dbReference>
<dbReference type="InterPro" id="IPR029058">
    <property type="entry name" value="AB_hydrolase_fold"/>
</dbReference>
<evidence type="ECO:0000313" key="1">
    <source>
        <dbReference type="EMBL" id="SFU54300.1"/>
    </source>
</evidence>
<dbReference type="Proteomes" id="UP000183508">
    <property type="component" value="Unassembled WGS sequence"/>
</dbReference>
<dbReference type="EMBL" id="FPBV01000003">
    <property type="protein sequence ID" value="SFU54300.1"/>
    <property type="molecule type" value="Genomic_DNA"/>
</dbReference>
<dbReference type="AlphaFoldDB" id="A0A1I7H0W9"/>